<dbReference type="InterPro" id="IPR010126">
    <property type="entry name" value="Esterase_phb"/>
</dbReference>
<keyword evidence="1" id="KW-0732">Signal</keyword>
<accession>A0A656QCE7</accession>
<protein>
    <recommendedName>
        <fullName evidence="5">Esterase</fullName>
    </recommendedName>
</protein>
<dbReference type="OrthoDB" id="9767239at2"/>
<keyword evidence="2" id="KW-0378">Hydrolase</keyword>
<dbReference type="EMBL" id="JFHD01000095">
    <property type="protein sequence ID" value="KDR24586.1"/>
    <property type="molecule type" value="Genomic_DNA"/>
</dbReference>
<dbReference type="Gene3D" id="3.40.50.1820">
    <property type="entry name" value="alpha/beta hydrolase"/>
    <property type="match status" value="1"/>
</dbReference>
<gene>
    <name evidence="3" type="ORF">BG60_38260</name>
</gene>
<comment type="caution">
    <text evidence="3">The sequence shown here is derived from an EMBL/GenBank/DDBJ whole genome shotgun (WGS) entry which is preliminary data.</text>
</comment>
<reference evidence="3 4" key="1">
    <citation type="submission" date="2014-03" db="EMBL/GenBank/DDBJ databases">
        <title>Draft Genome Sequences of Four Burkholderia Strains.</title>
        <authorList>
            <person name="Liu X.Y."/>
            <person name="Li C.X."/>
            <person name="Xu J.H."/>
        </authorList>
    </citation>
    <scope>NUCLEOTIDE SEQUENCE [LARGE SCALE GENOMIC DNA]</scope>
    <source>
        <strain evidence="3 4">OP-1</strain>
    </source>
</reference>
<evidence type="ECO:0000256" key="2">
    <source>
        <dbReference type="ARBA" id="ARBA00022801"/>
    </source>
</evidence>
<evidence type="ECO:0000313" key="3">
    <source>
        <dbReference type="EMBL" id="KDR24586.1"/>
    </source>
</evidence>
<proteinExistence type="predicted"/>
<dbReference type="PANTHER" id="PTHR43037:SF1">
    <property type="entry name" value="BLL1128 PROTEIN"/>
    <property type="match status" value="1"/>
</dbReference>
<name>A0A656QCE7_9BURK</name>
<evidence type="ECO:0000313" key="4">
    <source>
        <dbReference type="Proteomes" id="UP000027451"/>
    </source>
</evidence>
<dbReference type="GO" id="GO:0005576">
    <property type="term" value="C:extracellular region"/>
    <property type="evidence" value="ECO:0007669"/>
    <property type="project" value="InterPro"/>
</dbReference>
<dbReference type="Pfam" id="PF10503">
    <property type="entry name" value="Esterase_PHB"/>
    <property type="match status" value="1"/>
</dbReference>
<organism evidence="3 4">
    <name type="scientific">Caballeronia zhejiangensis</name>
    <dbReference type="NCBI Taxonomy" id="871203"/>
    <lineage>
        <taxon>Bacteria</taxon>
        <taxon>Pseudomonadati</taxon>
        <taxon>Pseudomonadota</taxon>
        <taxon>Betaproteobacteria</taxon>
        <taxon>Burkholderiales</taxon>
        <taxon>Burkholderiaceae</taxon>
        <taxon>Caballeronia</taxon>
    </lineage>
</organism>
<dbReference type="PANTHER" id="PTHR43037">
    <property type="entry name" value="UNNAMED PRODUCT-RELATED"/>
    <property type="match status" value="1"/>
</dbReference>
<sequence>MIVMLHGAQQDPEDIAAGTEMNEAAEAHGYIVAYPEQSENTNLLKCWHWFRAGDQSRETGETSMIAALTREVVSDYNADPSRVFVAGMSAGGAMAVNLAVPRENGLSVGEQWLVHGLGHAWPGGTHKGHTPIRADRAQ</sequence>
<dbReference type="Proteomes" id="UP000027451">
    <property type="component" value="Unassembled WGS sequence"/>
</dbReference>
<dbReference type="GO" id="GO:0016787">
    <property type="term" value="F:hydrolase activity"/>
    <property type="evidence" value="ECO:0007669"/>
    <property type="project" value="UniProtKB-KW"/>
</dbReference>
<dbReference type="AlphaFoldDB" id="A0A656QCE7"/>
<evidence type="ECO:0008006" key="5">
    <source>
        <dbReference type="Google" id="ProtNLM"/>
    </source>
</evidence>
<evidence type="ECO:0000256" key="1">
    <source>
        <dbReference type="ARBA" id="ARBA00022729"/>
    </source>
</evidence>
<dbReference type="InterPro" id="IPR029058">
    <property type="entry name" value="AB_hydrolase_fold"/>
</dbReference>
<keyword evidence="4" id="KW-1185">Reference proteome</keyword>
<dbReference type="InterPro" id="IPR050955">
    <property type="entry name" value="Plant_Biomass_Hydrol_Est"/>
</dbReference>
<dbReference type="SUPFAM" id="SSF53474">
    <property type="entry name" value="alpha/beta-Hydrolases"/>
    <property type="match status" value="1"/>
</dbReference>